<keyword evidence="2" id="KW-0540">Nuclease</keyword>
<accession>A0A0C3PMK6</accession>
<dbReference type="EMBL" id="KN823949">
    <property type="protein sequence ID" value="KIO15575.1"/>
    <property type="molecule type" value="Genomic_DNA"/>
</dbReference>
<dbReference type="STRING" id="1051891.A0A0C3PMK6"/>
<dbReference type="GO" id="GO:0000175">
    <property type="term" value="F:3'-5'-RNA exonuclease activity"/>
    <property type="evidence" value="ECO:0007669"/>
    <property type="project" value="InterPro"/>
</dbReference>
<reference evidence="7" key="2">
    <citation type="submission" date="2015-01" db="EMBL/GenBank/DDBJ databases">
        <title>Evolutionary Origins and Diversification of the Mycorrhizal Mutualists.</title>
        <authorList>
            <consortium name="DOE Joint Genome Institute"/>
            <consortium name="Mycorrhizal Genomics Consortium"/>
            <person name="Kohler A."/>
            <person name="Kuo A."/>
            <person name="Nagy L.G."/>
            <person name="Floudas D."/>
            <person name="Copeland A."/>
            <person name="Barry K.W."/>
            <person name="Cichocki N."/>
            <person name="Veneault-Fourrey C."/>
            <person name="LaButti K."/>
            <person name="Lindquist E.A."/>
            <person name="Lipzen A."/>
            <person name="Lundell T."/>
            <person name="Morin E."/>
            <person name="Murat C."/>
            <person name="Riley R."/>
            <person name="Ohm R."/>
            <person name="Sun H."/>
            <person name="Tunlid A."/>
            <person name="Henrissat B."/>
            <person name="Grigoriev I.V."/>
            <person name="Hibbett D.S."/>
            <person name="Martin F."/>
        </authorList>
    </citation>
    <scope>NUCLEOTIDE SEQUENCE [LARGE SCALE GENOMIC DNA]</scope>
    <source>
        <strain evidence="7">MUT 4182</strain>
    </source>
</reference>
<organism evidence="6 7">
    <name type="scientific">Tulasnella calospora MUT 4182</name>
    <dbReference type="NCBI Taxonomy" id="1051891"/>
    <lineage>
        <taxon>Eukaryota</taxon>
        <taxon>Fungi</taxon>
        <taxon>Dikarya</taxon>
        <taxon>Basidiomycota</taxon>
        <taxon>Agaricomycotina</taxon>
        <taxon>Agaricomycetes</taxon>
        <taxon>Cantharellales</taxon>
        <taxon>Tulasnellaceae</taxon>
        <taxon>Tulasnella</taxon>
    </lineage>
</organism>
<evidence type="ECO:0000256" key="3">
    <source>
        <dbReference type="ARBA" id="ARBA00022801"/>
    </source>
</evidence>
<proteinExistence type="inferred from homology"/>
<name>A0A0C3PMK6_9AGAM</name>
<comment type="similarity">
    <text evidence="1">Belongs to the oligoribonuclease family.</text>
</comment>
<dbReference type="InterPro" id="IPR022894">
    <property type="entry name" value="Oligoribonuclease"/>
</dbReference>
<dbReference type="Gene3D" id="3.30.420.10">
    <property type="entry name" value="Ribonuclease H-like superfamily/Ribonuclease H"/>
    <property type="match status" value="1"/>
</dbReference>
<keyword evidence="3" id="KW-0378">Hydrolase</keyword>
<evidence type="ECO:0000259" key="5">
    <source>
        <dbReference type="SMART" id="SM00479"/>
    </source>
</evidence>
<dbReference type="PANTHER" id="PTHR11046:SF0">
    <property type="entry name" value="OLIGORIBONUCLEASE, MITOCHONDRIAL"/>
    <property type="match status" value="1"/>
</dbReference>
<feature type="domain" description="Exonuclease" evidence="5">
    <location>
        <begin position="16"/>
        <end position="190"/>
    </location>
</feature>
<keyword evidence="7" id="KW-1185">Reference proteome</keyword>
<dbReference type="GO" id="GO:0003676">
    <property type="term" value="F:nucleic acid binding"/>
    <property type="evidence" value="ECO:0007669"/>
    <property type="project" value="InterPro"/>
</dbReference>
<dbReference type="Proteomes" id="UP000054248">
    <property type="component" value="Unassembled WGS sequence"/>
</dbReference>
<dbReference type="InterPro" id="IPR012337">
    <property type="entry name" value="RNaseH-like_sf"/>
</dbReference>
<evidence type="ECO:0000313" key="6">
    <source>
        <dbReference type="EMBL" id="KIO15575.1"/>
    </source>
</evidence>
<reference evidence="6 7" key="1">
    <citation type="submission" date="2014-04" db="EMBL/GenBank/DDBJ databases">
        <authorList>
            <consortium name="DOE Joint Genome Institute"/>
            <person name="Kuo A."/>
            <person name="Girlanda M."/>
            <person name="Perotto S."/>
            <person name="Kohler A."/>
            <person name="Nagy L.G."/>
            <person name="Floudas D."/>
            <person name="Copeland A."/>
            <person name="Barry K.W."/>
            <person name="Cichocki N."/>
            <person name="Veneault-Fourrey C."/>
            <person name="LaButti K."/>
            <person name="Lindquist E.A."/>
            <person name="Lipzen A."/>
            <person name="Lundell T."/>
            <person name="Morin E."/>
            <person name="Murat C."/>
            <person name="Sun H."/>
            <person name="Tunlid A."/>
            <person name="Henrissat B."/>
            <person name="Grigoriev I.V."/>
            <person name="Hibbett D.S."/>
            <person name="Martin F."/>
            <person name="Nordberg H.P."/>
            <person name="Cantor M.N."/>
            <person name="Hua S.X."/>
        </authorList>
    </citation>
    <scope>NUCLEOTIDE SEQUENCE [LARGE SCALE GENOMIC DNA]</scope>
    <source>
        <strain evidence="6 7">MUT 4182</strain>
    </source>
</reference>
<dbReference type="InterPro" id="IPR013520">
    <property type="entry name" value="Ribonucl_H"/>
</dbReference>
<dbReference type="Pfam" id="PF00929">
    <property type="entry name" value="RNase_T"/>
    <property type="match status" value="1"/>
</dbReference>
<dbReference type="FunFam" id="3.30.420.10:FF:000003">
    <property type="entry name" value="Oligoribonuclease"/>
    <property type="match status" value="1"/>
</dbReference>
<dbReference type="AlphaFoldDB" id="A0A0C3PMK6"/>
<evidence type="ECO:0000256" key="4">
    <source>
        <dbReference type="ARBA" id="ARBA00022839"/>
    </source>
</evidence>
<evidence type="ECO:0000256" key="1">
    <source>
        <dbReference type="ARBA" id="ARBA00009921"/>
    </source>
</evidence>
<sequence length="206" mass="23259">MASPKFTKPLSHRDGPLVWIDCEMTGLNHKKDRILEIAVLITNGNLEVVDDGVEFVIKTEKEVLDGMDPWCVDQHGRSGLTKACLDSPHDYASVYTSVMDYVRSWIPDQRVAILAGNSVHVDKLFLMEGMPDLIDHLHYRILDVSTLKELKYRWYPQVIRPTPLGTSHRALDDIRGSIAELQFYRDRIFKTQAEAQAAAGQPAPSS</sequence>
<dbReference type="GO" id="GO:0005739">
    <property type="term" value="C:mitochondrion"/>
    <property type="evidence" value="ECO:0007669"/>
    <property type="project" value="TreeGrafter"/>
</dbReference>
<dbReference type="InterPro" id="IPR036397">
    <property type="entry name" value="RNaseH_sf"/>
</dbReference>
<dbReference type="SUPFAM" id="SSF53098">
    <property type="entry name" value="Ribonuclease H-like"/>
    <property type="match status" value="1"/>
</dbReference>
<gene>
    <name evidence="6" type="ORF">M407DRAFT_247196</name>
</gene>
<evidence type="ECO:0000256" key="2">
    <source>
        <dbReference type="ARBA" id="ARBA00022722"/>
    </source>
</evidence>
<dbReference type="SMART" id="SM00479">
    <property type="entry name" value="EXOIII"/>
    <property type="match status" value="1"/>
</dbReference>
<dbReference type="CDD" id="cd06135">
    <property type="entry name" value="Orn"/>
    <property type="match status" value="1"/>
</dbReference>
<dbReference type="PANTHER" id="PTHR11046">
    <property type="entry name" value="OLIGORIBONUCLEASE, MITOCHONDRIAL"/>
    <property type="match status" value="1"/>
</dbReference>
<evidence type="ECO:0000313" key="7">
    <source>
        <dbReference type="Proteomes" id="UP000054248"/>
    </source>
</evidence>
<protein>
    <recommendedName>
        <fullName evidence="5">Exonuclease domain-containing protein</fullName>
    </recommendedName>
</protein>
<dbReference type="NCBIfam" id="NF003765">
    <property type="entry name" value="PRK05359.1"/>
    <property type="match status" value="1"/>
</dbReference>
<keyword evidence="4" id="KW-0269">Exonuclease</keyword>
<dbReference type="HOGENOM" id="CLU_064761_3_1_1"/>
<dbReference type="OrthoDB" id="270189at2759"/>